<proteinExistence type="predicted"/>
<accession>A0ABM8ZTY4</accession>
<gene>
    <name evidence="2" type="ORF">VST7929_01656</name>
</gene>
<dbReference type="EMBL" id="CAKLDI010000001">
    <property type="protein sequence ID" value="CAH0533781.1"/>
    <property type="molecule type" value="Genomic_DNA"/>
</dbReference>
<evidence type="ECO:0000256" key="1">
    <source>
        <dbReference type="SAM" id="SignalP"/>
    </source>
</evidence>
<dbReference type="Proteomes" id="UP000838672">
    <property type="component" value="Unassembled WGS sequence"/>
</dbReference>
<protein>
    <submittedName>
        <fullName evidence="2">Uncharacterized protein</fullName>
    </submittedName>
</protein>
<name>A0ABM8ZTY4_9VIBR</name>
<feature type="chain" id="PRO_5047040753" evidence="1">
    <location>
        <begin position="35"/>
        <end position="214"/>
    </location>
</feature>
<evidence type="ECO:0000313" key="3">
    <source>
        <dbReference type="Proteomes" id="UP000838672"/>
    </source>
</evidence>
<keyword evidence="1" id="KW-0732">Signal</keyword>
<evidence type="ECO:0000313" key="2">
    <source>
        <dbReference type="EMBL" id="CAH0533781.1"/>
    </source>
</evidence>
<organism evidence="2 3">
    <name type="scientific">Vibrio stylophorae</name>
    <dbReference type="NCBI Taxonomy" id="659351"/>
    <lineage>
        <taxon>Bacteria</taxon>
        <taxon>Pseudomonadati</taxon>
        <taxon>Pseudomonadota</taxon>
        <taxon>Gammaproteobacteria</taxon>
        <taxon>Vibrionales</taxon>
        <taxon>Vibrionaceae</taxon>
        <taxon>Vibrio</taxon>
    </lineage>
</organism>
<comment type="caution">
    <text evidence="2">The sequence shown here is derived from an EMBL/GenBank/DDBJ whole genome shotgun (WGS) entry which is preliminary data.</text>
</comment>
<keyword evidence="3" id="KW-1185">Reference proteome</keyword>
<sequence>MNTMDCWMSGFKPMAAKFLLAGLAVLPMSSQAQAPISTKTQSTMEAKAQVMRFNQAPPSGLLSLQWPSQNLNQELNQEHSNRFKVDDGHGWQAHCVRLPDQSLLLETKGSLGVGWEWRGKGAMRIDCQAAAQDAIHGLQWTKGISASKVAAQLALAQPLSAERVEMIWEWQQKGGGSVNPDIDDAIVSDHQVIADLQFEQQKLISFSIYHTATF</sequence>
<reference evidence="2" key="1">
    <citation type="submission" date="2021-11" db="EMBL/GenBank/DDBJ databases">
        <authorList>
            <person name="Rodrigo-Torres L."/>
            <person name="Arahal R. D."/>
            <person name="Lucena T."/>
        </authorList>
    </citation>
    <scope>NUCLEOTIDE SEQUENCE</scope>
    <source>
        <strain evidence="2">CECT 7929</strain>
    </source>
</reference>
<feature type="signal peptide" evidence="1">
    <location>
        <begin position="1"/>
        <end position="34"/>
    </location>
</feature>